<sequence>MNTENQLMEHAVKCPKCGSTDVEKRNHEQNLQKIGGVLLSGAGTAAGTVGGAASGASIGAAIGGVTAGPLGVIMGGTIGTFVGAISVGITGGFLGHRFGKKAGVIVDQNIFLDYQCKACKQRFEVESQPEDAAKTEDQDKF</sequence>
<dbReference type="Proteomes" id="UP000185753">
    <property type="component" value="Unassembled WGS sequence"/>
</dbReference>
<dbReference type="OrthoDB" id="6713464at2"/>
<reference evidence="2" key="1">
    <citation type="submission" date="2016-06" db="EMBL/GenBank/DDBJ databases">
        <authorList>
            <person name="Radolfova-Krizova L."/>
            <person name="Nemec A."/>
        </authorList>
    </citation>
    <scope>NUCLEOTIDE SEQUENCE [LARGE SCALE GENOMIC DNA]</scope>
    <source>
        <strain evidence="2">ANC 4275</strain>
    </source>
</reference>
<comment type="caution">
    <text evidence="1">The sequence shown here is derived from an EMBL/GenBank/DDBJ whole genome shotgun (WGS) entry which is preliminary data.</text>
</comment>
<gene>
    <name evidence="1" type="ORF">A9J31_01570</name>
</gene>
<evidence type="ECO:0008006" key="3">
    <source>
        <dbReference type="Google" id="ProtNLM"/>
    </source>
</evidence>
<organism evidence="1 2">
    <name type="scientific">Acinetobacter gandensis</name>
    <dbReference type="NCBI Taxonomy" id="1443941"/>
    <lineage>
        <taxon>Bacteria</taxon>
        <taxon>Pseudomonadati</taxon>
        <taxon>Pseudomonadota</taxon>
        <taxon>Gammaproteobacteria</taxon>
        <taxon>Moraxellales</taxon>
        <taxon>Moraxellaceae</taxon>
        <taxon>Acinetobacter</taxon>
    </lineage>
</organism>
<proteinExistence type="predicted"/>
<dbReference type="AlphaFoldDB" id="A0A1A7RAQ5"/>
<evidence type="ECO:0000313" key="2">
    <source>
        <dbReference type="Proteomes" id="UP000185753"/>
    </source>
</evidence>
<name>A0A1A7RAQ5_9GAMM</name>
<keyword evidence="2" id="KW-1185">Reference proteome</keyword>
<protein>
    <recommendedName>
        <fullName evidence="3">Glycine zipper domain-containing protein</fullName>
    </recommendedName>
</protein>
<accession>A0A1A7RAQ5</accession>
<evidence type="ECO:0000313" key="1">
    <source>
        <dbReference type="EMBL" id="OBX29011.1"/>
    </source>
</evidence>
<dbReference type="EMBL" id="LZDS01000012">
    <property type="protein sequence ID" value="OBX29011.1"/>
    <property type="molecule type" value="Genomic_DNA"/>
</dbReference>